<evidence type="ECO:0000256" key="1">
    <source>
        <dbReference type="SAM" id="Phobius"/>
    </source>
</evidence>
<evidence type="ECO:0008006" key="4">
    <source>
        <dbReference type="Google" id="ProtNLM"/>
    </source>
</evidence>
<feature type="transmembrane region" description="Helical" evidence="1">
    <location>
        <begin position="26"/>
        <end position="46"/>
    </location>
</feature>
<sequence>MESNIEKNNNDKNDVIRKTKLSGENIATVFNIVAILMILCLIGAFITGNIGISIGLLIGAISVFIFGLAIKAVLGCIAIIAENTEKQVELLEEMRKNK</sequence>
<keyword evidence="1" id="KW-1133">Transmembrane helix</keyword>
<evidence type="ECO:0000313" key="3">
    <source>
        <dbReference type="Proteomes" id="UP001519921"/>
    </source>
</evidence>
<name>A0ABS7AJY9_9CLOT</name>
<dbReference type="EMBL" id="JAHXPT010000002">
    <property type="protein sequence ID" value="MBW6408963.1"/>
    <property type="molecule type" value="Genomic_DNA"/>
</dbReference>
<feature type="transmembrane region" description="Helical" evidence="1">
    <location>
        <begin position="52"/>
        <end position="81"/>
    </location>
</feature>
<evidence type="ECO:0000313" key="2">
    <source>
        <dbReference type="EMBL" id="MBW6408963.1"/>
    </source>
</evidence>
<accession>A0ABS7AJY9</accession>
<dbReference type="Proteomes" id="UP001519921">
    <property type="component" value="Unassembled WGS sequence"/>
</dbReference>
<comment type="caution">
    <text evidence="2">The sequence shown here is derived from an EMBL/GenBank/DDBJ whole genome shotgun (WGS) entry which is preliminary data.</text>
</comment>
<dbReference type="RefSeq" id="WP_219778029.1">
    <property type="nucleotide sequence ID" value="NZ_JAHXPT010000002.1"/>
</dbReference>
<gene>
    <name evidence="2" type="ORF">KYD98_02565</name>
</gene>
<protein>
    <recommendedName>
        <fullName evidence="4">DUF4282 domain-containing protein</fullName>
    </recommendedName>
</protein>
<reference evidence="2 3" key="1">
    <citation type="submission" date="2021-07" db="EMBL/GenBank/DDBJ databases">
        <title>Clostridium weizhouense sp. nov., an anaerobic bacterium isolated from activated sludge of Petroleum wastewater.</title>
        <authorList>
            <person name="Li Q."/>
        </authorList>
    </citation>
    <scope>NUCLEOTIDE SEQUENCE [LARGE SCALE GENOMIC DNA]</scope>
    <source>
        <strain evidence="2 3">YB-6</strain>
    </source>
</reference>
<keyword evidence="3" id="KW-1185">Reference proteome</keyword>
<keyword evidence="1" id="KW-0812">Transmembrane</keyword>
<organism evidence="2 3">
    <name type="scientific">Clostridium weizhouense</name>
    <dbReference type="NCBI Taxonomy" id="2859781"/>
    <lineage>
        <taxon>Bacteria</taxon>
        <taxon>Bacillati</taxon>
        <taxon>Bacillota</taxon>
        <taxon>Clostridia</taxon>
        <taxon>Eubacteriales</taxon>
        <taxon>Clostridiaceae</taxon>
        <taxon>Clostridium</taxon>
    </lineage>
</organism>
<proteinExistence type="predicted"/>
<keyword evidence="1" id="KW-0472">Membrane</keyword>